<keyword evidence="11" id="KW-0378">Hydrolase</keyword>
<reference evidence="26 27" key="1">
    <citation type="submission" date="2018-04" db="EMBL/GenBank/DDBJ databases">
        <authorList>
            <person name="Vogel A."/>
        </authorList>
    </citation>
    <scope>NUCLEOTIDE SEQUENCE [LARGE SCALE GENOMIC DNA]</scope>
</reference>
<evidence type="ECO:0000256" key="4">
    <source>
        <dbReference type="ARBA" id="ARBA00010304"/>
    </source>
</evidence>
<evidence type="ECO:0000256" key="6">
    <source>
        <dbReference type="ARBA" id="ARBA00022454"/>
    </source>
</evidence>
<evidence type="ECO:0000256" key="21">
    <source>
        <dbReference type="ARBA" id="ARBA00042677"/>
    </source>
</evidence>
<evidence type="ECO:0000256" key="20">
    <source>
        <dbReference type="ARBA" id="ARBA00041693"/>
    </source>
</evidence>
<dbReference type="GO" id="GO:0000976">
    <property type="term" value="F:transcription cis-regulatory region binding"/>
    <property type="evidence" value="ECO:0007669"/>
    <property type="project" value="UniProtKB-ARBA"/>
</dbReference>
<dbReference type="GO" id="GO:0004519">
    <property type="term" value="F:endonuclease activity"/>
    <property type="evidence" value="ECO:0007669"/>
    <property type="project" value="UniProtKB-KW"/>
</dbReference>
<dbReference type="Gene3D" id="1.10.10.60">
    <property type="entry name" value="Homeodomain-like"/>
    <property type="match status" value="2"/>
</dbReference>
<keyword evidence="13" id="KW-0779">Telomere</keyword>
<keyword evidence="10" id="KW-0227">DNA damage</keyword>
<accession>A0A484MZP7</accession>
<dbReference type="EC" id="3.5.2.6" evidence="5"/>
<evidence type="ECO:0000259" key="25">
    <source>
        <dbReference type="PROSITE" id="PS51294"/>
    </source>
</evidence>
<feature type="domain" description="Myb-like" evidence="24">
    <location>
        <begin position="424"/>
        <end position="476"/>
    </location>
</feature>
<keyword evidence="6" id="KW-0158">Chromosome</keyword>
<evidence type="ECO:0000256" key="7">
    <source>
        <dbReference type="ARBA" id="ARBA00022722"/>
    </source>
</evidence>
<dbReference type="FunFam" id="3.40.50.12650:FF:000003">
    <property type="entry name" value="DNA cross-link repair 1B"/>
    <property type="match status" value="1"/>
</dbReference>
<evidence type="ECO:0000256" key="16">
    <source>
        <dbReference type="ARBA" id="ARBA00023204"/>
    </source>
</evidence>
<feature type="domain" description="HTH myb-type" evidence="25">
    <location>
        <begin position="424"/>
        <end position="476"/>
    </location>
</feature>
<evidence type="ECO:0000256" key="23">
    <source>
        <dbReference type="SAM" id="MobiDB-lite"/>
    </source>
</evidence>
<evidence type="ECO:0000256" key="13">
    <source>
        <dbReference type="ARBA" id="ARBA00022895"/>
    </source>
</evidence>
<dbReference type="Proteomes" id="UP000595140">
    <property type="component" value="Unassembled WGS sequence"/>
</dbReference>
<evidence type="ECO:0000256" key="22">
    <source>
        <dbReference type="ARBA" id="ARBA00042738"/>
    </source>
</evidence>
<dbReference type="SUPFAM" id="SSF46689">
    <property type="entry name" value="Homeodomain-like"/>
    <property type="match status" value="1"/>
</dbReference>
<dbReference type="GO" id="GO:0005634">
    <property type="term" value="C:nucleus"/>
    <property type="evidence" value="ECO:0007669"/>
    <property type="project" value="UniProtKB-SubCell"/>
</dbReference>
<dbReference type="PANTHER" id="PTHR23240">
    <property type="entry name" value="DNA CROSS-LINK REPAIR PROTEIN PSO2/SNM1-RELATED"/>
    <property type="match status" value="1"/>
</dbReference>
<organism evidence="26 27">
    <name type="scientific">Cuscuta campestris</name>
    <dbReference type="NCBI Taxonomy" id="132261"/>
    <lineage>
        <taxon>Eukaryota</taxon>
        <taxon>Viridiplantae</taxon>
        <taxon>Streptophyta</taxon>
        <taxon>Embryophyta</taxon>
        <taxon>Tracheophyta</taxon>
        <taxon>Spermatophyta</taxon>
        <taxon>Magnoliopsida</taxon>
        <taxon>eudicotyledons</taxon>
        <taxon>Gunneridae</taxon>
        <taxon>Pentapetalae</taxon>
        <taxon>asterids</taxon>
        <taxon>lamiids</taxon>
        <taxon>Solanales</taxon>
        <taxon>Convolvulaceae</taxon>
        <taxon>Cuscuteae</taxon>
        <taxon>Cuscuta</taxon>
        <taxon>Cuscuta subgen. Grammica</taxon>
        <taxon>Cuscuta sect. Cleistogrammica</taxon>
    </lineage>
</organism>
<dbReference type="InterPro" id="IPR001005">
    <property type="entry name" value="SANT/Myb"/>
</dbReference>
<evidence type="ECO:0000256" key="19">
    <source>
        <dbReference type="ARBA" id="ARBA00039759"/>
    </source>
</evidence>
<feature type="compositionally biased region" description="Low complexity" evidence="23">
    <location>
        <begin position="548"/>
        <end position="568"/>
    </location>
</feature>
<dbReference type="Pfam" id="PF07522">
    <property type="entry name" value="DRMBL"/>
    <property type="match status" value="1"/>
</dbReference>
<evidence type="ECO:0000313" key="27">
    <source>
        <dbReference type="Proteomes" id="UP000595140"/>
    </source>
</evidence>
<dbReference type="GO" id="GO:0036297">
    <property type="term" value="P:interstrand cross-link repair"/>
    <property type="evidence" value="ECO:0007669"/>
    <property type="project" value="TreeGrafter"/>
</dbReference>
<protein>
    <recommendedName>
        <fullName evidence="18">5' exonuclease Apollo</fullName>
        <ecNumber evidence="5">3.5.2.6</ecNumber>
    </recommendedName>
    <alternativeName>
        <fullName evidence="20">DNA cross-link repair 1B protein</fullName>
    </alternativeName>
    <alternativeName>
        <fullName evidence="21">DNA cross-link repair 1C protein</fullName>
    </alternativeName>
    <alternativeName>
        <fullName evidence="19">Protein artemis</fullName>
    </alternativeName>
    <alternativeName>
        <fullName evidence="22">SNM1 homolog B</fullName>
    </alternativeName>
</protein>
<feature type="domain" description="HTH myb-type" evidence="25">
    <location>
        <begin position="477"/>
        <end position="531"/>
    </location>
</feature>
<sequence>MENGMISVDRWAIGSQAYFLTHLHADHTQGLSPSWRRGPLFCSRVSAKLFPSKFPGFDLSLLRVVDIGRWHSLSIASPSSGSASTVHFLAVDAYHCPGAVMYLFRGEFGYMLYTGDFRWEAKSDRALIGRAMLLNALKDVNLDYLYLDNTYCNPAYAFPSREVAAKQIVNIIESHPKHDIVIAIDSLGKENLLAYISRVLNVKIWVWPERLQTMHLLGFHDIFTTKTSLTRVRAIPRYSFSIETLEGLNRMRPTIGIMPSGLPWVAKNDKGKNHPLGPPVIDPNIFKKYHQHIYTVPYSDHSCFSELKDFVKLLNPVDIKGIVTSAPSYTNPLYFFGHLCGTKQASQALHQKNETLRSGGSELHRKGVKKLQHTGARASRVSILRRVRCGAKMTHQESMCASPLGFESGSEPANMGRTRYCDGKTGFSKGSWTAEEDRKLVDYVTRYGCWNWRQLPKYAGLARCGKSCRLRWVNYLKPDIKRGKFSKEEDQIILNLHQHLGNKWSSIAAKLPGRTDNDIKNHWHTSLKKQSKERPPPPPSRRRRKPNKGSPAGSSSSPSRSDGGENSSQNEDDHSPASRDEITESSGQRPASSGEASSSSSSAFLTEGDGTVADGGSFWTEPFMVEGNGNGCSSPSTSGSEFDFGAKRSSSMELGFLFPPFLFAPDCGDDFDHILFDSLW</sequence>
<dbReference type="PROSITE" id="PS51294">
    <property type="entry name" value="HTH_MYB"/>
    <property type="match status" value="2"/>
</dbReference>
<proteinExistence type="inferred from homology"/>
<comment type="subcellular location">
    <subcellularLocation>
        <location evidence="3">Chromosome</location>
        <location evidence="3">Telomere</location>
    </subcellularLocation>
    <subcellularLocation>
        <location evidence="2">Nucleus</location>
    </subcellularLocation>
</comment>
<dbReference type="InterPro" id="IPR009057">
    <property type="entry name" value="Homeodomain-like_sf"/>
</dbReference>
<evidence type="ECO:0000259" key="24">
    <source>
        <dbReference type="PROSITE" id="PS50090"/>
    </source>
</evidence>
<keyword evidence="7" id="KW-0540">Nuclease</keyword>
<keyword evidence="12" id="KW-0269">Exonuclease</keyword>
<dbReference type="PROSITE" id="PS50090">
    <property type="entry name" value="MYB_LIKE"/>
    <property type="match status" value="2"/>
</dbReference>
<dbReference type="GO" id="GO:0000781">
    <property type="term" value="C:chromosome, telomeric region"/>
    <property type="evidence" value="ECO:0007669"/>
    <property type="project" value="UniProtKB-SubCell"/>
</dbReference>
<keyword evidence="14" id="KW-0238">DNA-binding</keyword>
<keyword evidence="8" id="KW-0677">Repeat</keyword>
<evidence type="ECO:0000256" key="2">
    <source>
        <dbReference type="ARBA" id="ARBA00004123"/>
    </source>
</evidence>
<name>A0A484MZP7_9ASTE</name>
<dbReference type="AlphaFoldDB" id="A0A484MZP7"/>
<dbReference type="PANTHER" id="PTHR23240:SF8">
    <property type="entry name" value="PROTEIN ARTEMIS"/>
    <property type="match status" value="1"/>
</dbReference>
<dbReference type="GO" id="GO:0006310">
    <property type="term" value="P:DNA recombination"/>
    <property type="evidence" value="ECO:0007669"/>
    <property type="project" value="UniProtKB-KW"/>
</dbReference>
<dbReference type="Pfam" id="PF00249">
    <property type="entry name" value="Myb_DNA-binding"/>
    <property type="match status" value="2"/>
</dbReference>
<evidence type="ECO:0000256" key="9">
    <source>
        <dbReference type="ARBA" id="ARBA00022759"/>
    </source>
</evidence>
<dbReference type="InterPro" id="IPR036866">
    <property type="entry name" value="RibonucZ/Hydroxyglut_hydro"/>
</dbReference>
<feature type="domain" description="Myb-like" evidence="24">
    <location>
        <begin position="477"/>
        <end position="527"/>
    </location>
</feature>
<dbReference type="SMART" id="SM00717">
    <property type="entry name" value="SANT"/>
    <property type="match status" value="2"/>
</dbReference>
<evidence type="ECO:0000256" key="8">
    <source>
        <dbReference type="ARBA" id="ARBA00022737"/>
    </source>
</evidence>
<dbReference type="FunFam" id="1.10.10.60:FF:000001">
    <property type="entry name" value="MYB-related transcription factor"/>
    <property type="match status" value="1"/>
</dbReference>
<dbReference type="GO" id="GO:0010597">
    <property type="term" value="P:green leaf volatile biosynthetic process"/>
    <property type="evidence" value="ECO:0007669"/>
    <property type="project" value="UniProtKB-ARBA"/>
</dbReference>
<evidence type="ECO:0000256" key="18">
    <source>
        <dbReference type="ARBA" id="ARBA00039555"/>
    </source>
</evidence>
<feature type="compositionally biased region" description="Basic and acidic residues" evidence="23">
    <location>
        <begin position="571"/>
        <end position="582"/>
    </location>
</feature>
<gene>
    <name evidence="26" type="ORF">CCAM_LOCUS36098</name>
</gene>
<keyword evidence="17" id="KW-0539">Nucleus</keyword>
<dbReference type="CDD" id="cd00167">
    <property type="entry name" value="SANT"/>
    <property type="match status" value="2"/>
</dbReference>
<feature type="compositionally biased region" description="Low complexity" evidence="23">
    <location>
        <begin position="591"/>
        <end position="603"/>
    </location>
</feature>
<evidence type="ECO:0000256" key="17">
    <source>
        <dbReference type="ARBA" id="ARBA00023242"/>
    </source>
</evidence>
<dbReference type="InterPro" id="IPR017930">
    <property type="entry name" value="Myb_dom"/>
</dbReference>
<dbReference type="GO" id="GO:0008800">
    <property type="term" value="F:beta-lactamase activity"/>
    <property type="evidence" value="ECO:0007669"/>
    <property type="project" value="UniProtKB-EC"/>
</dbReference>
<evidence type="ECO:0000256" key="14">
    <source>
        <dbReference type="ARBA" id="ARBA00023125"/>
    </source>
</evidence>
<evidence type="ECO:0000256" key="11">
    <source>
        <dbReference type="ARBA" id="ARBA00022801"/>
    </source>
</evidence>
<keyword evidence="15" id="KW-0233">DNA recombination</keyword>
<evidence type="ECO:0000313" key="26">
    <source>
        <dbReference type="EMBL" id="VFQ94322.1"/>
    </source>
</evidence>
<keyword evidence="16" id="KW-0234">DNA repair</keyword>
<dbReference type="Gene3D" id="3.40.50.12650">
    <property type="match status" value="1"/>
</dbReference>
<dbReference type="InterPro" id="IPR011084">
    <property type="entry name" value="DRMBL"/>
</dbReference>
<dbReference type="GO" id="GO:0006303">
    <property type="term" value="P:double-strand break repair via nonhomologous end joining"/>
    <property type="evidence" value="ECO:0007669"/>
    <property type="project" value="TreeGrafter"/>
</dbReference>
<comment type="catalytic activity">
    <reaction evidence="1">
        <text>a beta-lactam + H2O = a substituted beta-amino acid</text>
        <dbReference type="Rhea" id="RHEA:20401"/>
        <dbReference type="ChEBI" id="CHEBI:15377"/>
        <dbReference type="ChEBI" id="CHEBI:35627"/>
        <dbReference type="ChEBI" id="CHEBI:140347"/>
        <dbReference type="EC" id="3.5.2.6"/>
    </reaction>
</comment>
<evidence type="ECO:0000256" key="1">
    <source>
        <dbReference type="ARBA" id="ARBA00001526"/>
    </source>
</evidence>
<evidence type="ECO:0000256" key="10">
    <source>
        <dbReference type="ARBA" id="ARBA00022763"/>
    </source>
</evidence>
<evidence type="ECO:0000256" key="3">
    <source>
        <dbReference type="ARBA" id="ARBA00004574"/>
    </source>
</evidence>
<evidence type="ECO:0000256" key="12">
    <source>
        <dbReference type="ARBA" id="ARBA00022839"/>
    </source>
</evidence>
<dbReference type="SUPFAM" id="SSF56281">
    <property type="entry name" value="Metallo-hydrolase/oxidoreductase"/>
    <property type="match status" value="1"/>
</dbReference>
<evidence type="ECO:0000256" key="15">
    <source>
        <dbReference type="ARBA" id="ARBA00023172"/>
    </source>
</evidence>
<keyword evidence="27" id="KW-1185">Reference proteome</keyword>
<comment type="similarity">
    <text evidence="4">Belongs to the DNA repair metallo-beta-lactamase (DRMBL) family.</text>
</comment>
<evidence type="ECO:0000256" key="5">
    <source>
        <dbReference type="ARBA" id="ARBA00012865"/>
    </source>
</evidence>
<dbReference type="GO" id="GO:0003684">
    <property type="term" value="F:damaged DNA binding"/>
    <property type="evidence" value="ECO:0007669"/>
    <property type="project" value="TreeGrafter"/>
</dbReference>
<dbReference type="OrthoDB" id="262529at2759"/>
<dbReference type="Gene3D" id="3.60.15.10">
    <property type="entry name" value="Ribonuclease Z/Hydroxyacylglutathione hydrolase-like"/>
    <property type="match status" value="1"/>
</dbReference>
<dbReference type="EMBL" id="OOIL02005264">
    <property type="protein sequence ID" value="VFQ94322.1"/>
    <property type="molecule type" value="Genomic_DNA"/>
</dbReference>
<feature type="region of interest" description="Disordered" evidence="23">
    <location>
        <begin position="512"/>
        <end position="621"/>
    </location>
</feature>
<dbReference type="GO" id="GO:0035312">
    <property type="term" value="F:5'-3' DNA exonuclease activity"/>
    <property type="evidence" value="ECO:0007669"/>
    <property type="project" value="TreeGrafter"/>
</dbReference>
<keyword evidence="9" id="KW-0255">Endonuclease</keyword>